<proteinExistence type="predicted"/>
<reference evidence="1 2" key="1">
    <citation type="journal article" date="2022" name="bioRxiv">
        <title>Genomics of Preaxostyla Flagellates Illuminates Evolutionary Transitions and the Path Towards Mitochondrial Loss.</title>
        <authorList>
            <person name="Novak L.V.F."/>
            <person name="Treitli S.C."/>
            <person name="Pyrih J."/>
            <person name="Halakuc P."/>
            <person name="Pipaliya S.V."/>
            <person name="Vacek V."/>
            <person name="Brzon O."/>
            <person name="Soukal P."/>
            <person name="Eme L."/>
            <person name="Dacks J.B."/>
            <person name="Karnkowska A."/>
            <person name="Elias M."/>
            <person name="Hampl V."/>
        </authorList>
    </citation>
    <scope>NUCLEOTIDE SEQUENCE [LARGE SCALE GENOMIC DNA]</scope>
    <source>
        <strain evidence="1">NAU3</strain>
        <tissue evidence="1">Gut</tissue>
    </source>
</reference>
<protein>
    <submittedName>
        <fullName evidence="1">Uncharacterized protein</fullName>
    </submittedName>
</protein>
<keyword evidence="2" id="KW-1185">Reference proteome</keyword>
<evidence type="ECO:0000313" key="1">
    <source>
        <dbReference type="EMBL" id="KAK2959168.1"/>
    </source>
</evidence>
<dbReference type="EMBL" id="JARBJD010000032">
    <property type="protein sequence ID" value="KAK2959168.1"/>
    <property type="molecule type" value="Genomic_DNA"/>
</dbReference>
<comment type="caution">
    <text evidence="1">The sequence shown here is derived from an EMBL/GenBank/DDBJ whole genome shotgun (WGS) entry which is preliminary data.</text>
</comment>
<accession>A0ABQ9Y645</accession>
<sequence>MEPHLQPPPRDIPPDYVSAANTSLKTITLPYYEGQIEGSRFISMIAPLFSILGESISQEKHTPFAHESVLILLSLFSKYSHCDRTLKNVDFLFLPEILSSDFMITLSGALSLCLFSKIDPVRVMCLFAPLFMGNNLIWPICLDALKYDKSLETSFINVYHSSLVEILNLTTIAPPGLTAPSGRGSSPFHPNSSNILPFYDFLKAQPTATLFDIISPIMSYLKLCKLTLLYKESTHAALEVENMEYSFLQKVNTVSQQSTTYLSPRNQDDIASAPLQQKPTLASEKSITNDLCAIIVNFCQHIPNQAPAKLSTLPTLTTHLSTITFNTKRTPRELHRFIDNCIVHLTCMILTHLTIPPPTTQTSVHQTRPDLLITCVQQTLKMISIPLFVHPTSVLNRTQQIFYFGDSEFLLSSLFCSRQPLLAVLLAHALGLFETATRMIIANCVTLSSDPTAMNALLTKPVQTLVEYITEQASSTGASTSTSGVGEYSAFLYRCITSSVATAYLLTLQTTTTDALRLPYVAAAIPPQLLGTNQLVQSKGVSHPFSDLRFYLLHLTMMHASNPSLISLKTLLSLLCISTPPIARFDHASERSFVFQPHLQGQYATFGFNFSRPILHIPVIRWAEHSSFTPPDHHFFRSNALPPSPIVQFLKKKLNAKSKHRKEKRKFFHPSLQDSMELAAKERTGGSILPPLAQMRMNNETQLTDLPTADTDTDHSFDSLESVGWVTPTHFLLFGDLAKVRSVSEWGQDRYNHLPLSLKLFVNETMKDAIVSRLIDLEEFVETAFDAFTEDHSLELVLLLEWLIEECQPVVTKHPPQSDPAGRDPDEGVWKKIHQTLFDLLVTTLLQLHVDRMWDETIPFQRMVLFSRPFDDLTMKLSLRADVFVFLRVQLLSLIRQSQLLDTAGCLEFIDVALASHLAQFGDGPIPHSFRFSLEKAVLLRSVNRHQEAFDALALTELGLDGVKCYCLCEALAIEDVCRGRTTEPIDEAIARCQSTIRIGLGEFIKRRQEGQIAQLCMELVRVIPTDLLIDIFPTNMSIRTVFECLKLVFSSYETALQQNSIALSFLHYKELAAESLHCDELSRFTRITKIRRCTKCGQLFVGRPNVSIDVDGNVTHIDCGIETTQEQDETETNEDENRQPEVIRTNKKGIIVGYAQFDQEFMCEWVNHNGLVEDPVPGGRLSSVRVASVDADQLRTRAQEFWKRKYDYHLDASGSDDDRGNKQWAKLFQSTANLSPIASDMNEPYQMADHPRQTQTPPPEDNPDLLDMDWRWSMKQGRQTRDEVWERKNGAYFRQPPPFAEYTPVPERVFVSKVEREWTDDAKEAEQSTYRRFFTLNWNEADEEMDPGLDGRTCASWLERPTLLNSSACWGMNLRDGREYRSEIMSLDRRSQPVQSLRGSTLTHYTVQHTPSLTSSLHYSTNASVSHSSDSGDNASSLAAFALSPSVDPNYHPHFSGGIDRDSEFFSFYTFGGRG</sequence>
<gene>
    <name evidence="1" type="ORF">BLNAU_5963</name>
</gene>
<organism evidence="1 2">
    <name type="scientific">Blattamonas nauphoetae</name>
    <dbReference type="NCBI Taxonomy" id="2049346"/>
    <lineage>
        <taxon>Eukaryota</taxon>
        <taxon>Metamonada</taxon>
        <taxon>Preaxostyla</taxon>
        <taxon>Oxymonadida</taxon>
        <taxon>Blattamonas</taxon>
    </lineage>
</organism>
<evidence type="ECO:0000313" key="2">
    <source>
        <dbReference type="Proteomes" id="UP001281761"/>
    </source>
</evidence>
<name>A0ABQ9Y645_9EUKA</name>
<dbReference type="Proteomes" id="UP001281761">
    <property type="component" value="Unassembled WGS sequence"/>
</dbReference>